<gene>
    <name evidence="4" type="ORF">DL796_00175</name>
</gene>
<feature type="coiled-coil region" evidence="2">
    <location>
        <begin position="330"/>
        <end position="359"/>
    </location>
</feature>
<comment type="subcellular location">
    <subcellularLocation>
        <location evidence="1">Endomembrane system</location>
    </subcellularLocation>
</comment>
<dbReference type="GO" id="GO:0005886">
    <property type="term" value="C:plasma membrane"/>
    <property type="evidence" value="ECO:0007669"/>
    <property type="project" value="TreeGrafter"/>
</dbReference>
<protein>
    <submittedName>
        <fullName evidence="4">Uncharacterized protein</fullName>
    </submittedName>
</protein>
<keyword evidence="3" id="KW-0812">Transmembrane</keyword>
<dbReference type="Proteomes" id="UP000247689">
    <property type="component" value="Unassembled WGS sequence"/>
</dbReference>
<dbReference type="PANTHER" id="PTHR13806:SF31">
    <property type="entry name" value="FLOTILLIN-LIKE PROTEIN 1-RELATED"/>
    <property type="match status" value="1"/>
</dbReference>
<evidence type="ECO:0000313" key="4">
    <source>
        <dbReference type="EMBL" id="PXF64614.1"/>
    </source>
</evidence>
<dbReference type="Gene3D" id="3.30.479.30">
    <property type="entry name" value="Band 7 domain"/>
    <property type="match status" value="1"/>
</dbReference>
<evidence type="ECO:0000256" key="3">
    <source>
        <dbReference type="SAM" id="Phobius"/>
    </source>
</evidence>
<dbReference type="OrthoDB" id="9815577at2"/>
<evidence type="ECO:0000256" key="2">
    <source>
        <dbReference type="SAM" id="Coils"/>
    </source>
</evidence>
<dbReference type="GO" id="GO:0012505">
    <property type="term" value="C:endomembrane system"/>
    <property type="evidence" value="ECO:0007669"/>
    <property type="project" value="UniProtKB-SubCell"/>
</dbReference>
<reference evidence="4 5" key="1">
    <citation type="submission" date="2018-05" db="EMBL/GenBank/DDBJ databases">
        <title>Kangiella spongicola genome sequence.</title>
        <authorList>
            <person name="Maclea K.S."/>
            <person name="Goen A.E."/>
            <person name="Kelley C."/>
            <person name="Underriner A."/>
            <person name="Silverwood T."/>
            <person name="Trachtenberg A.M."/>
        </authorList>
    </citation>
    <scope>NUCLEOTIDE SEQUENCE [LARGE SCALE GENOMIC DNA]</scope>
    <source>
        <strain evidence="4 5">ATCC BAA-2076</strain>
    </source>
</reference>
<sequence>MAIIIWAGAILVGIVGLAFIITRFYHKVEQGWAMIVNTTKNIPDVTFTGRIVWPIIHKREMMDISLKTINIDRSGSDGLICQDNIRADIRVDFYIKVNKTVEDVLKVAQSIGCRRASEQSTIEELFAAKFSEALKTAGKQMDFVELYQSRDKFRDAIIRSIGTDLNGYTLEDAAIDYLEQTPLHQLDGKNILDAQGIRKITELTAHEHIATNDFEQREKTEITKRNVEANEHIYTLEFADAEAKAKQEREIATAKAREAAETRKVEEEQRKVSEAARLETDREIAIQEETNKRDVEVEAEKRRKAVETETIEVDKAKELKIVDKNASVEVAEIEKEKRIEKQKKEIADIERERVAVEKTVAVEEEHIKTLRVVEESKRLKDAQVIAAQANAEEELVKKTTHAKAEEAASKHEAVRIVNLADARLAEANKRAESDKVIADGERAKYAAHGLAEAEVEKAKAESKKVDGEATAEVIRMQGEADAIAIEKKGLAEVAVKEADSAGEEKQAMVPILVKTKEAEAVIAHGEAEAYALSKRYEAEAEGIEKKAAAMATMDNHVMSHEEFRMTLEASHAENVKAIDANKDIAGEQAEVLAKALQDANIEVIGGEGDYFEKLASGLSIGKAVDGAVGKSDLMKLLAGRALSLGSGKSIPMDKIVSILSKVSGSLKDGKINIAGMSVDTDTVAGYLKQLQEKGSIEIAGQVYDTEQVIAMLESVDKES</sequence>
<evidence type="ECO:0000313" key="5">
    <source>
        <dbReference type="Proteomes" id="UP000247689"/>
    </source>
</evidence>
<dbReference type="InterPro" id="IPR027705">
    <property type="entry name" value="Flotillin_fam"/>
</dbReference>
<name>A0A318DBK5_9GAMM</name>
<evidence type="ECO:0000256" key="1">
    <source>
        <dbReference type="ARBA" id="ARBA00004308"/>
    </source>
</evidence>
<dbReference type="CDD" id="cd03399">
    <property type="entry name" value="SPFH_flotillin"/>
    <property type="match status" value="1"/>
</dbReference>
<keyword evidence="3" id="KW-1133">Transmembrane helix</keyword>
<dbReference type="EMBL" id="QICH01000001">
    <property type="protein sequence ID" value="PXF64614.1"/>
    <property type="molecule type" value="Genomic_DNA"/>
</dbReference>
<keyword evidence="2" id="KW-0175">Coiled coil</keyword>
<feature type="transmembrane region" description="Helical" evidence="3">
    <location>
        <begin position="6"/>
        <end position="25"/>
    </location>
</feature>
<comment type="caution">
    <text evidence="4">The sequence shown here is derived from an EMBL/GenBank/DDBJ whole genome shotgun (WGS) entry which is preliminary data.</text>
</comment>
<dbReference type="PANTHER" id="PTHR13806">
    <property type="entry name" value="FLOTILLIN-RELATED"/>
    <property type="match status" value="1"/>
</dbReference>
<accession>A0A318DBK5</accession>
<proteinExistence type="predicted"/>
<dbReference type="InterPro" id="IPR036013">
    <property type="entry name" value="Band_7/SPFH_dom_sf"/>
</dbReference>
<keyword evidence="5" id="KW-1185">Reference proteome</keyword>
<dbReference type="AlphaFoldDB" id="A0A318DBK5"/>
<keyword evidence="3" id="KW-0472">Membrane</keyword>
<organism evidence="4 5">
    <name type="scientific">Kangiella spongicola</name>
    <dbReference type="NCBI Taxonomy" id="796379"/>
    <lineage>
        <taxon>Bacteria</taxon>
        <taxon>Pseudomonadati</taxon>
        <taxon>Pseudomonadota</taxon>
        <taxon>Gammaproteobacteria</taxon>
        <taxon>Kangiellales</taxon>
        <taxon>Kangiellaceae</taxon>
        <taxon>Kangiella</taxon>
    </lineage>
</organism>
<dbReference type="SUPFAM" id="SSF117892">
    <property type="entry name" value="Band 7/SPFH domain"/>
    <property type="match status" value="1"/>
</dbReference>